<feature type="transmembrane region" description="Helical" evidence="6">
    <location>
        <begin position="442"/>
        <end position="467"/>
    </location>
</feature>
<dbReference type="SMART" id="SM00192">
    <property type="entry name" value="LDLa"/>
    <property type="match status" value="1"/>
</dbReference>
<keyword evidence="6" id="KW-0812">Transmembrane</keyword>
<dbReference type="PROSITE" id="PS01180">
    <property type="entry name" value="CUB"/>
    <property type="match status" value="2"/>
</dbReference>
<feature type="domain" description="CUB" evidence="8">
    <location>
        <begin position="166"/>
        <end position="274"/>
    </location>
</feature>
<feature type="disulfide bond" evidence="4">
    <location>
        <begin position="409"/>
        <end position="427"/>
    </location>
</feature>
<dbReference type="InterPro" id="IPR000859">
    <property type="entry name" value="CUB_dom"/>
</dbReference>
<feature type="disulfide bond" evidence="4">
    <location>
        <begin position="402"/>
        <end position="414"/>
    </location>
</feature>
<evidence type="ECO:0000256" key="5">
    <source>
        <dbReference type="SAM" id="MobiDB-lite"/>
    </source>
</evidence>
<keyword evidence="1" id="KW-0677">Repeat</keyword>
<keyword evidence="7" id="KW-0732">Signal</keyword>
<feature type="disulfide bond" evidence="4">
    <location>
        <begin position="421"/>
        <end position="436"/>
    </location>
</feature>
<evidence type="ECO:0000256" key="4">
    <source>
        <dbReference type="PROSITE-ProRule" id="PRU00124"/>
    </source>
</evidence>
<evidence type="ECO:0000256" key="1">
    <source>
        <dbReference type="ARBA" id="ARBA00022737"/>
    </source>
</evidence>
<feature type="signal peptide" evidence="7">
    <location>
        <begin position="1"/>
        <end position="26"/>
    </location>
</feature>
<protein>
    <submittedName>
        <fullName evidence="10">Cubilin-like</fullName>
    </submittedName>
</protein>
<dbReference type="CDD" id="cd00041">
    <property type="entry name" value="CUB"/>
    <property type="match status" value="2"/>
</dbReference>
<feature type="region of interest" description="Disordered" evidence="5">
    <location>
        <begin position="472"/>
        <end position="499"/>
    </location>
</feature>
<accession>A0ABM0N1G5</accession>
<dbReference type="Gene3D" id="2.60.120.290">
    <property type="entry name" value="Spermadhesin, CUB domain"/>
    <property type="match status" value="3"/>
</dbReference>
<dbReference type="Proteomes" id="UP000694865">
    <property type="component" value="Unplaced"/>
</dbReference>
<feature type="domain" description="CUB" evidence="8">
    <location>
        <begin position="49"/>
        <end position="156"/>
    </location>
</feature>
<keyword evidence="6" id="KW-0472">Membrane</keyword>
<reference evidence="10" key="1">
    <citation type="submission" date="2025-08" db="UniProtKB">
        <authorList>
            <consortium name="RefSeq"/>
        </authorList>
    </citation>
    <scope>IDENTIFICATION</scope>
    <source>
        <tissue evidence="10">Testes</tissue>
    </source>
</reference>
<dbReference type="RefSeq" id="XP_006826106.1">
    <property type="nucleotide sequence ID" value="XM_006826043.1"/>
</dbReference>
<evidence type="ECO:0000256" key="3">
    <source>
        <dbReference type="PROSITE-ProRule" id="PRU00059"/>
    </source>
</evidence>
<gene>
    <name evidence="10" type="primary">LOC100374354</name>
</gene>
<name>A0ABM0N1G5_SACKO</name>
<dbReference type="Gene3D" id="4.10.400.10">
    <property type="entry name" value="Low-density Lipoprotein Receptor"/>
    <property type="match status" value="1"/>
</dbReference>
<dbReference type="InterPro" id="IPR023415">
    <property type="entry name" value="LDLR_class-A_CS"/>
</dbReference>
<dbReference type="Pfam" id="PF00057">
    <property type="entry name" value="Ldl_recept_a"/>
    <property type="match status" value="1"/>
</dbReference>
<dbReference type="PROSITE" id="PS01209">
    <property type="entry name" value="LDLRA_1"/>
    <property type="match status" value="1"/>
</dbReference>
<evidence type="ECO:0000313" key="10">
    <source>
        <dbReference type="RefSeq" id="XP_006826106.1"/>
    </source>
</evidence>
<dbReference type="SUPFAM" id="SSF49854">
    <property type="entry name" value="Spermadhesin, CUB domain"/>
    <property type="match status" value="3"/>
</dbReference>
<dbReference type="InterPro" id="IPR036055">
    <property type="entry name" value="LDL_receptor-like_sf"/>
</dbReference>
<evidence type="ECO:0000256" key="6">
    <source>
        <dbReference type="SAM" id="Phobius"/>
    </source>
</evidence>
<dbReference type="PROSITE" id="PS50068">
    <property type="entry name" value="LDLRA_2"/>
    <property type="match status" value="1"/>
</dbReference>
<dbReference type="SMART" id="SM00042">
    <property type="entry name" value="CUB"/>
    <property type="match status" value="3"/>
</dbReference>
<evidence type="ECO:0000313" key="9">
    <source>
        <dbReference type="Proteomes" id="UP000694865"/>
    </source>
</evidence>
<feature type="compositionally biased region" description="Polar residues" evidence="5">
    <location>
        <begin position="568"/>
        <end position="578"/>
    </location>
</feature>
<dbReference type="CDD" id="cd00112">
    <property type="entry name" value="LDLa"/>
    <property type="match status" value="1"/>
</dbReference>
<dbReference type="PANTHER" id="PTHR24251:SF37">
    <property type="entry name" value="CUB DOMAIN-CONTAINING PROTEIN"/>
    <property type="match status" value="1"/>
</dbReference>
<keyword evidence="2 4" id="KW-1015">Disulfide bond</keyword>
<comment type="caution">
    <text evidence="3">Lacks conserved residue(s) required for the propagation of feature annotation.</text>
</comment>
<evidence type="ECO:0000256" key="2">
    <source>
        <dbReference type="ARBA" id="ARBA00023157"/>
    </source>
</evidence>
<dbReference type="InterPro" id="IPR002172">
    <property type="entry name" value="LDrepeatLR_classA_rpt"/>
</dbReference>
<dbReference type="InterPro" id="IPR035914">
    <property type="entry name" value="Sperma_CUB_dom_sf"/>
</dbReference>
<feature type="chain" id="PRO_5046768600" evidence="7">
    <location>
        <begin position="27"/>
        <end position="630"/>
    </location>
</feature>
<organism evidence="9 10">
    <name type="scientific">Saccoglossus kowalevskii</name>
    <name type="common">Acorn worm</name>
    <dbReference type="NCBI Taxonomy" id="10224"/>
    <lineage>
        <taxon>Eukaryota</taxon>
        <taxon>Metazoa</taxon>
        <taxon>Hemichordata</taxon>
        <taxon>Enteropneusta</taxon>
        <taxon>Harrimaniidae</taxon>
        <taxon>Saccoglossus</taxon>
    </lineage>
</organism>
<keyword evidence="9" id="KW-1185">Reference proteome</keyword>
<dbReference type="SUPFAM" id="SSF57424">
    <property type="entry name" value="LDL receptor-like module"/>
    <property type="match status" value="1"/>
</dbReference>
<dbReference type="GeneID" id="100374354"/>
<dbReference type="Pfam" id="PF00431">
    <property type="entry name" value="CUB"/>
    <property type="match status" value="2"/>
</dbReference>
<dbReference type="PANTHER" id="PTHR24251">
    <property type="entry name" value="OVOCHYMASE-RELATED"/>
    <property type="match status" value="1"/>
</dbReference>
<evidence type="ECO:0000259" key="8">
    <source>
        <dbReference type="PROSITE" id="PS01180"/>
    </source>
</evidence>
<sequence length="630" mass="67733">MKRKLTHLFAVVVVFILIPNSSLVHCKDKALIARPQKSSQRVERALGDCGGYFTADAGIIGSPNWPYSYSNNLDCYYHITVSSGNVQITFTTFATESSYDYLYVYDGLSTYDPLIGSFTGSTLPLPISSAGSDLLLHFHSDGSSVNTGFYATYISTDDQWSYISSCGGYLTSDSGAFTSPNYPGSYDDYAECYYYISVSPGYTVQLTFIAFDTESCCDQVYVYDGSTTSSTLLGQYSGTNLPNILLSSGPDMLVHFHSDGFVTSSGFYASYTIGSGLDISVCESESISSVGGELQSHASYPSGYTSPISCTVTIVTFDPYTQIHIEFLDVDLYDSGPFEDSIGIFDQYGTPVDTLYGSDGVGIQYQSTSTMRITLTGVNTHYGDYRGFRAVYTLYYESYYTCNDADFHCDNHRCIHESLSCDDLDNCGDNSDEHECSSPDNLGVILGGVFGSLIIIIIIIAVCCCCCKKKPAATSPSSTTTRMATSTGTTARPKPNDTQPTVFTVSYNAQPQPPAGYYPPPPPAYGYGGGPPGGGYNYANYNNTSYPPSQYTLPPVQGDMAYPPPSMNAYNAPTTDQSPYPPPSMAPGSGGNDMVYPPPTMVGEAPASYTSASAAPSAPPPSYNEVNPNS</sequence>
<feature type="compositionally biased region" description="Low complexity" evidence="5">
    <location>
        <begin position="472"/>
        <end position="491"/>
    </location>
</feature>
<proteinExistence type="predicted"/>
<keyword evidence="6" id="KW-1133">Transmembrane helix</keyword>
<feature type="region of interest" description="Disordered" evidence="5">
    <location>
        <begin position="564"/>
        <end position="630"/>
    </location>
</feature>
<evidence type="ECO:0000256" key="7">
    <source>
        <dbReference type="SAM" id="SignalP"/>
    </source>
</evidence>
<feature type="compositionally biased region" description="Low complexity" evidence="5">
    <location>
        <begin position="605"/>
        <end position="616"/>
    </location>
</feature>